<proteinExistence type="predicted"/>
<dbReference type="InterPro" id="IPR001810">
    <property type="entry name" value="F-box_dom"/>
</dbReference>
<dbReference type="Pfam" id="PF12937">
    <property type="entry name" value="F-box-like"/>
    <property type="match status" value="1"/>
</dbReference>
<keyword evidence="3" id="KW-1185">Reference proteome</keyword>
<organism evidence="2 3">
    <name type="scientific">Acacia crassicarpa</name>
    <name type="common">northern wattle</name>
    <dbReference type="NCBI Taxonomy" id="499986"/>
    <lineage>
        <taxon>Eukaryota</taxon>
        <taxon>Viridiplantae</taxon>
        <taxon>Streptophyta</taxon>
        <taxon>Embryophyta</taxon>
        <taxon>Tracheophyta</taxon>
        <taxon>Spermatophyta</taxon>
        <taxon>Magnoliopsida</taxon>
        <taxon>eudicotyledons</taxon>
        <taxon>Gunneridae</taxon>
        <taxon>Pentapetalae</taxon>
        <taxon>rosids</taxon>
        <taxon>fabids</taxon>
        <taxon>Fabales</taxon>
        <taxon>Fabaceae</taxon>
        <taxon>Caesalpinioideae</taxon>
        <taxon>mimosoid clade</taxon>
        <taxon>Acacieae</taxon>
        <taxon>Acacia</taxon>
    </lineage>
</organism>
<feature type="domain" description="F-box" evidence="1">
    <location>
        <begin position="33"/>
        <end position="74"/>
    </location>
</feature>
<accession>A0AAE1MSV8</accession>
<name>A0AAE1MSV8_9FABA</name>
<gene>
    <name evidence="2" type="ORF">QN277_021225</name>
</gene>
<sequence length="333" mass="37678">MSRATTIASPKTAKETAMDKGGFATASISTLHPDIIQTHILSRLDCSTLASAAATCSQLNALVYQEDVWANLCRSTWPSTGSPGVHRVIQSFPNGSRSFFSDSYTIPRAITTTPGNSHMNLERTPQLIFAIDLYYREQPILSRVVETETVSEGFRRKPFRVDILEPKEAVSTPMKYTWDETARLAMVQQLRMSWIVIDAGGQRAVNLMNQSQIVFTRLTELEVRFQCKAEGAWRSGRVRFVVVERGEMQVSGGILEMEGKNGRESLVILQRALEGKRETKNQWSKRYQRELKRSEGREGWLDVVRGWCDDFLWAPHIIIFSLSFVTSMLCTSK</sequence>
<evidence type="ECO:0000259" key="1">
    <source>
        <dbReference type="Pfam" id="PF12937"/>
    </source>
</evidence>
<dbReference type="Gene3D" id="1.20.1280.50">
    <property type="match status" value="1"/>
</dbReference>
<dbReference type="InterPro" id="IPR045283">
    <property type="entry name" value="AT3G44326-like"/>
</dbReference>
<reference evidence="2" key="1">
    <citation type="submission" date="2023-10" db="EMBL/GenBank/DDBJ databases">
        <title>Chromosome-level genome of the transformable northern wattle, Acacia crassicarpa.</title>
        <authorList>
            <person name="Massaro I."/>
            <person name="Sinha N.R."/>
            <person name="Poethig S."/>
            <person name="Leichty A.R."/>
        </authorList>
    </citation>
    <scope>NUCLEOTIDE SEQUENCE</scope>
    <source>
        <strain evidence="2">Acra3RX</strain>
        <tissue evidence="2">Leaf</tissue>
    </source>
</reference>
<dbReference type="InterPro" id="IPR036047">
    <property type="entry name" value="F-box-like_dom_sf"/>
</dbReference>
<dbReference type="AlphaFoldDB" id="A0AAE1MSV8"/>
<dbReference type="Proteomes" id="UP001293593">
    <property type="component" value="Unassembled WGS sequence"/>
</dbReference>
<evidence type="ECO:0000313" key="3">
    <source>
        <dbReference type="Proteomes" id="UP001293593"/>
    </source>
</evidence>
<protein>
    <recommendedName>
        <fullName evidence="1">F-box domain-containing protein</fullName>
    </recommendedName>
</protein>
<dbReference type="PANTHER" id="PTHR33736">
    <property type="entry name" value="F-BOX PROTEIN-RELATED"/>
    <property type="match status" value="1"/>
</dbReference>
<comment type="caution">
    <text evidence="2">The sequence shown here is derived from an EMBL/GenBank/DDBJ whole genome shotgun (WGS) entry which is preliminary data.</text>
</comment>
<dbReference type="SUPFAM" id="SSF81383">
    <property type="entry name" value="F-box domain"/>
    <property type="match status" value="1"/>
</dbReference>
<evidence type="ECO:0000313" key="2">
    <source>
        <dbReference type="EMBL" id="KAK4272708.1"/>
    </source>
</evidence>
<dbReference type="EMBL" id="JAWXYG010000005">
    <property type="protein sequence ID" value="KAK4272708.1"/>
    <property type="molecule type" value="Genomic_DNA"/>
</dbReference>
<dbReference type="PANTHER" id="PTHR33736:SF13">
    <property type="entry name" value="OS11G0155100 PROTEIN"/>
    <property type="match status" value="1"/>
</dbReference>